<dbReference type="Proteomes" id="UP000198762">
    <property type="component" value="Unassembled WGS sequence"/>
</dbReference>
<keyword evidence="3 8" id="KW-1133">Transmembrane helix</keyword>
<reference evidence="12" key="1">
    <citation type="submission" date="2016-10" db="EMBL/GenBank/DDBJ databases">
        <authorList>
            <person name="Varghese N."/>
            <person name="Submissions S."/>
        </authorList>
    </citation>
    <scope>NUCLEOTIDE SEQUENCE [LARGE SCALE GENOMIC DNA]</scope>
    <source>
        <strain evidence="12">CGMCC 1.6489</strain>
    </source>
</reference>
<evidence type="ECO:0000256" key="5">
    <source>
        <dbReference type="ARBA" id="ARBA00023224"/>
    </source>
</evidence>
<keyword evidence="4 8" id="KW-0472">Membrane</keyword>
<dbReference type="SUPFAM" id="SSF58104">
    <property type="entry name" value="Methyl-accepting chemotaxis protein (MCP) signaling domain"/>
    <property type="match status" value="1"/>
</dbReference>
<feature type="transmembrane region" description="Helical" evidence="8">
    <location>
        <begin position="67"/>
        <end position="85"/>
    </location>
</feature>
<keyword evidence="12" id="KW-1185">Reference proteome</keyword>
<dbReference type="GO" id="GO:0006935">
    <property type="term" value="P:chemotaxis"/>
    <property type="evidence" value="ECO:0007669"/>
    <property type="project" value="UniProtKB-ARBA"/>
</dbReference>
<dbReference type="Gene3D" id="1.10.287.950">
    <property type="entry name" value="Methyl-accepting chemotaxis protein"/>
    <property type="match status" value="1"/>
</dbReference>
<feature type="transmembrane region" description="Helical" evidence="8">
    <location>
        <begin position="20"/>
        <end position="36"/>
    </location>
</feature>
<dbReference type="SMART" id="SM00283">
    <property type="entry name" value="MA"/>
    <property type="match status" value="1"/>
</dbReference>
<dbReference type="EMBL" id="FOHZ01000010">
    <property type="protein sequence ID" value="SET45562.1"/>
    <property type="molecule type" value="Genomic_DNA"/>
</dbReference>
<comment type="similarity">
    <text evidence="6">Belongs to the methyl-accepting chemotaxis (MCP) protein family.</text>
</comment>
<evidence type="ECO:0000256" key="8">
    <source>
        <dbReference type="SAM" id="Phobius"/>
    </source>
</evidence>
<dbReference type="PANTHER" id="PTHR32089:SF112">
    <property type="entry name" value="LYSOZYME-LIKE PROTEIN-RELATED"/>
    <property type="match status" value="1"/>
</dbReference>
<feature type="domain" description="HAMP" evidence="10">
    <location>
        <begin position="179"/>
        <end position="225"/>
    </location>
</feature>
<keyword evidence="2 8" id="KW-0812">Transmembrane</keyword>
<organism evidence="11 12">
    <name type="scientific">Marinobacter segnicrescens</name>
    <dbReference type="NCBI Taxonomy" id="430453"/>
    <lineage>
        <taxon>Bacteria</taxon>
        <taxon>Pseudomonadati</taxon>
        <taxon>Pseudomonadota</taxon>
        <taxon>Gammaproteobacteria</taxon>
        <taxon>Pseudomonadales</taxon>
        <taxon>Marinobacteraceae</taxon>
        <taxon>Marinobacter</taxon>
    </lineage>
</organism>
<evidence type="ECO:0000256" key="6">
    <source>
        <dbReference type="ARBA" id="ARBA00029447"/>
    </source>
</evidence>
<evidence type="ECO:0000256" key="7">
    <source>
        <dbReference type="PROSITE-ProRule" id="PRU00284"/>
    </source>
</evidence>
<protein>
    <submittedName>
        <fullName evidence="11">Methyl-accepting chemotaxis protein</fullName>
    </submittedName>
</protein>
<accession>A0A1I0EKR4</accession>
<dbReference type="PROSITE" id="PS50885">
    <property type="entry name" value="HAMP"/>
    <property type="match status" value="1"/>
</dbReference>
<evidence type="ECO:0000256" key="2">
    <source>
        <dbReference type="ARBA" id="ARBA00022692"/>
    </source>
</evidence>
<dbReference type="PROSITE" id="PS50111">
    <property type="entry name" value="CHEMOTAXIS_TRANSDUC_2"/>
    <property type="match status" value="1"/>
</dbReference>
<keyword evidence="5 7" id="KW-0807">Transducer</keyword>
<evidence type="ECO:0000313" key="12">
    <source>
        <dbReference type="Proteomes" id="UP000198762"/>
    </source>
</evidence>
<dbReference type="InterPro" id="IPR003660">
    <property type="entry name" value="HAMP_dom"/>
</dbReference>
<dbReference type="AlphaFoldDB" id="A0A1I0EKR4"/>
<dbReference type="PANTHER" id="PTHR32089">
    <property type="entry name" value="METHYL-ACCEPTING CHEMOTAXIS PROTEIN MCPB"/>
    <property type="match status" value="1"/>
</dbReference>
<evidence type="ECO:0000259" key="10">
    <source>
        <dbReference type="PROSITE" id="PS50885"/>
    </source>
</evidence>
<evidence type="ECO:0000256" key="4">
    <source>
        <dbReference type="ARBA" id="ARBA00023136"/>
    </source>
</evidence>
<dbReference type="GO" id="GO:0016020">
    <property type="term" value="C:membrane"/>
    <property type="evidence" value="ECO:0007669"/>
    <property type="project" value="UniProtKB-SubCell"/>
</dbReference>
<feature type="domain" description="Methyl-accepting transducer" evidence="9">
    <location>
        <begin position="230"/>
        <end position="466"/>
    </location>
</feature>
<sequence>MMSDTQFTRRDALSSDRQMLWILLAHVPVVGLLVPVGYGTHVFAIVASVLVGLVVSAAYASIRGTRGFSVVAATALVVFSAIMIQAQMGRIEMHFHIFSALALVMVYRDWLPILVAAGVIAVHHLLLTALQLSGVSLGGMPLMIFNYGCSWSIAFLHAAFVVFEAGILVFFALRLGRERQVTHSIMELVEQFRQDGDLSGRLDESADDTARAFNSMLDQFSGLIREVSSLSAQLSSTAGALDTMSDRTTAILGDQNDRLGQAASATEEMTATVHDVARNTQQASEASAEASRSANAGTKRVGEAVALTDATDQALQSSAEAVKSLVGNVDSIGQVVGAINDISEQTNLLALNAAIEAARAGDQGRGFAVVADEVRNLSRRTQEFTREIGATIDTLSAGAEQALAALEMGQTRSRETSLAIRATGEAIDAIRQAVTQVTDLSMQIASATEQQAAASVHINESVQGVASQNQDVVGQAQDVRRLAAELDQLATGINRLIEGYRA</sequence>
<evidence type="ECO:0000256" key="1">
    <source>
        <dbReference type="ARBA" id="ARBA00004141"/>
    </source>
</evidence>
<dbReference type="Pfam" id="PF00015">
    <property type="entry name" value="MCPsignal"/>
    <property type="match status" value="1"/>
</dbReference>
<dbReference type="GO" id="GO:0007165">
    <property type="term" value="P:signal transduction"/>
    <property type="evidence" value="ECO:0007669"/>
    <property type="project" value="UniProtKB-KW"/>
</dbReference>
<feature type="transmembrane region" description="Helical" evidence="8">
    <location>
        <begin position="114"/>
        <end position="133"/>
    </location>
</feature>
<proteinExistence type="inferred from homology"/>
<dbReference type="CDD" id="cd11386">
    <property type="entry name" value="MCP_signal"/>
    <property type="match status" value="1"/>
</dbReference>
<feature type="transmembrane region" description="Helical" evidence="8">
    <location>
        <begin position="153"/>
        <end position="173"/>
    </location>
</feature>
<gene>
    <name evidence="11" type="ORF">SAMN04487962_11017</name>
</gene>
<dbReference type="STRING" id="430453.SAMN04487962_11017"/>
<dbReference type="InterPro" id="IPR004089">
    <property type="entry name" value="MCPsignal_dom"/>
</dbReference>
<dbReference type="FunFam" id="1.10.287.950:FF:000001">
    <property type="entry name" value="Methyl-accepting chemotaxis sensory transducer"/>
    <property type="match status" value="1"/>
</dbReference>
<evidence type="ECO:0000313" key="11">
    <source>
        <dbReference type="EMBL" id="SET45562.1"/>
    </source>
</evidence>
<feature type="transmembrane region" description="Helical" evidence="8">
    <location>
        <begin position="42"/>
        <end position="60"/>
    </location>
</feature>
<evidence type="ECO:0000259" key="9">
    <source>
        <dbReference type="PROSITE" id="PS50111"/>
    </source>
</evidence>
<name>A0A1I0EKR4_9GAMM</name>
<comment type="subcellular location">
    <subcellularLocation>
        <location evidence="1">Membrane</location>
        <topology evidence="1">Multi-pass membrane protein</topology>
    </subcellularLocation>
</comment>
<evidence type="ECO:0000256" key="3">
    <source>
        <dbReference type="ARBA" id="ARBA00022989"/>
    </source>
</evidence>